<dbReference type="PANTHER" id="PTHR23248:SF9">
    <property type="entry name" value="PHOSPHOLIPID SCRAMBLASE"/>
    <property type="match status" value="1"/>
</dbReference>
<protein>
    <recommendedName>
        <fullName evidence="2">Phospholipid scramblase</fullName>
    </recommendedName>
</protein>
<dbReference type="GO" id="GO:0017128">
    <property type="term" value="F:phospholipid scramblase activity"/>
    <property type="evidence" value="ECO:0007669"/>
    <property type="project" value="InterPro"/>
</dbReference>
<dbReference type="PANTHER" id="PTHR23248">
    <property type="entry name" value="PHOSPHOLIPID SCRAMBLASE-RELATED"/>
    <property type="match status" value="1"/>
</dbReference>
<comment type="cofactor">
    <cofactor evidence="2">
        <name>Ca(2+)</name>
        <dbReference type="ChEBI" id="CHEBI:29108"/>
    </cofactor>
</comment>
<evidence type="ECO:0000313" key="4">
    <source>
        <dbReference type="Proteomes" id="UP000593567"/>
    </source>
</evidence>
<keyword evidence="2" id="KW-0449">Lipoprotein</keyword>
<dbReference type="AlphaFoldDB" id="A0A7J7JMD7"/>
<keyword evidence="2" id="KW-0106">Calcium</keyword>
<comment type="function">
    <text evidence="2">May mediate accelerated ATP-independent bidirectional transbilayer migration of phospholipids upon binding calcium ions that results in a loss of phospholipid asymmetry in the plasma membrane.</text>
</comment>
<accession>A0A7J7JMD7</accession>
<dbReference type="Pfam" id="PF03803">
    <property type="entry name" value="Scramblase"/>
    <property type="match status" value="1"/>
</dbReference>
<sequence>MRPQIPWVEQAQAIPDCPPGLEYLAYVDCLFIKQQVSVLEAFTGFEAANKYEVVNSLGQRVYLAVEKTDCCTRQCCGNNRPFEVSLYDAYQREVLKVKRYLRCDSCFFPCCLQKVDILTPNDQLIGSVKQTWSICVPNYKIRDAQENNVLSITGPFCTSSCCGDVEFEILSTHGDIKIGTLSKLYSGVIKEAFTDADNFRVTFPMDLNVTTKASLLGAALLIDFMFFEKQQGQGTDGIGMIA</sequence>
<keyword evidence="2" id="KW-0564">Palmitate</keyword>
<organism evidence="3 4">
    <name type="scientific">Bugula neritina</name>
    <name type="common">Brown bryozoan</name>
    <name type="synonym">Sertularia neritina</name>
    <dbReference type="NCBI Taxonomy" id="10212"/>
    <lineage>
        <taxon>Eukaryota</taxon>
        <taxon>Metazoa</taxon>
        <taxon>Spiralia</taxon>
        <taxon>Lophotrochozoa</taxon>
        <taxon>Bryozoa</taxon>
        <taxon>Gymnolaemata</taxon>
        <taxon>Cheilostomatida</taxon>
        <taxon>Flustrina</taxon>
        <taxon>Buguloidea</taxon>
        <taxon>Bugulidae</taxon>
        <taxon>Bugula</taxon>
    </lineage>
</organism>
<dbReference type="InterPro" id="IPR005552">
    <property type="entry name" value="Scramblase"/>
</dbReference>
<evidence type="ECO:0000256" key="2">
    <source>
        <dbReference type="RuleBase" id="RU363116"/>
    </source>
</evidence>
<comment type="caution">
    <text evidence="3">The sequence shown here is derived from an EMBL/GenBank/DDBJ whole genome shotgun (WGS) entry which is preliminary data.</text>
</comment>
<dbReference type="GO" id="GO:0005886">
    <property type="term" value="C:plasma membrane"/>
    <property type="evidence" value="ECO:0007669"/>
    <property type="project" value="TreeGrafter"/>
</dbReference>
<keyword evidence="4" id="KW-1185">Reference proteome</keyword>
<evidence type="ECO:0000313" key="3">
    <source>
        <dbReference type="EMBL" id="KAF6026811.1"/>
    </source>
</evidence>
<evidence type="ECO:0000256" key="1">
    <source>
        <dbReference type="ARBA" id="ARBA00005350"/>
    </source>
</evidence>
<dbReference type="InterPro" id="IPR025659">
    <property type="entry name" value="Tubby-like_C"/>
</dbReference>
<dbReference type="EMBL" id="VXIV02002203">
    <property type="protein sequence ID" value="KAF6026811.1"/>
    <property type="molecule type" value="Genomic_DNA"/>
</dbReference>
<gene>
    <name evidence="3" type="ORF">EB796_014875</name>
</gene>
<dbReference type="OrthoDB" id="191150at2759"/>
<reference evidence="3" key="1">
    <citation type="submission" date="2020-06" db="EMBL/GenBank/DDBJ databases">
        <title>Draft genome of Bugula neritina, a colonial animal packing powerful symbionts and potential medicines.</title>
        <authorList>
            <person name="Rayko M."/>
        </authorList>
    </citation>
    <scope>NUCLEOTIDE SEQUENCE [LARGE SCALE GENOMIC DNA]</scope>
    <source>
        <strain evidence="3">Kwan_BN1</strain>
    </source>
</reference>
<dbReference type="Proteomes" id="UP000593567">
    <property type="component" value="Unassembled WGS sequence"/>
</dbReference>
<proteinExistence type="inferred from homology"/>
<dbReference type="SUPFAM" id="SSF54518">
    <property type="entry name" value="Tubby C-terminal domain-like"/>
    <property type="match status" value="1"/>
</dbReference>
<name>A0A7J7JMD7_BUGNE</name>
<comment type="similarity">
    <text evidence="1 2">Belongs to the phospholipid scramblase family.</text>
</comment>